<dbReference type="Pfam" id="PF01359">
    <property type="entry name" value="Transposase_1"/>
    <property type="match status" value="1"/>
</dbReference>
<accession>A0A6L2PI18</accession>
<dbReference type="InterPro" id="IPR001888">
    <property type="entry name" value="Transposase_1"/>
</dbReference>
<dbReference type="Proteomes" id="UP000502823">
    <property type="component" value="Unassembled WGS sequence"/>
</dbReference>
<gene>
    <name evidence="1" type="ORF">Cfor_11145</name>
</gene>
<comment type="caution">
    <text evidence="1">The sequence shown here is derived from an EMBL/GenBank/DDBJ whole genome shotgun (WGS) entry which is preliminary data.</text>
</comment>
<reference evidence="2" key="1">
    <citation type="submission" date="2020-01" db="EMBL/GenBank/DDBJ databases">
        <title>Draft genome sequence of the Termite Coptotermes fromosanus.</title>
        <authorList>
            <person name="Itakura S."/>
            <person name="Yosikawa Y."/>
            <person name="Umezawa K."/>
        </authorList>
    </citation>
    <scope>NUCLEOTIDE SEQUENCE [LARGE SCALE GENOMIC DNA]</scope>
</reference>
<evidence type="ECO:0000313" key="1">
    <source>
        <dbReference type="EMBL" id="GFG30225.1"/>
    </source>
</evidence>
<evidence type="ECO:0000313" key="2">
    <source>
        <dbReference type="Proteomes" id="UP000502823"/>
    </source>
</evidence>
<dbReference type="InParanoid" id="A0A6L2PI18"/>
<proteinExistence type="predicted"/>
<dbReference type="EMBL" id="BLKM01010448">
    <property type="protein sequence ID" value="GFG30225.1"/>
    <property type="molecule type" value="Genomic_DNA"/>
</dbReference>
<sequence>MKHGSTAMIPKQRFNHQFGISFIPMAEESLQNSNQDKHVAHSFFNQDDVRHHKFAPVGQTVNNEYYFQVIWHLHEAVCRR</sequence>
<keyword evidence="2" id="KW-1185">Reference proteome</keyword>
<name>A0A6L2PI18_COPFO</name>
<protein>
    <submittedName>
        <fullName evidence="1">Uncharacterized protein</fullName>
    </submittedName>
</protein>
<organism evidence="1 2">
    <name type="scientific">Coptotermes formosanus</name>
    <name type="common">Formosan subterranean termite</name>
    <dbReference type="NCBI Taxonomy" id="36987"/>
    <lineage>
        <taxon>Eukaryota</taxon>
        <taxon>Metazoa</taxon>
        <taxon>Ecdysozoa</taxon>
        <taxon>Arthropoda</taxon>
        <taxon>Hexapoda</taxon>
        <taxon>Insecta</taxon>
        <taxon>Pterygota</taxon>
        <taxon>Neoptera</taxon>
        <taxon>Polyneoptera</taxon>
        <taxon>Dictyoptera</taxon>
        <taxon>Blattodea</taxon>
        <taxon>Blattoidea</taxon>
        <taxon>Termitoidae</taxon>
        <taxon>Rhinotermitidae</taxon>
        <taxon>Coptotermes</taxon>
    </lineage>
</organism>
<dbReference type="AlphaFoldDB" id="A0A6L2PI18"/>